<organism evidence="1 2">
    <name type="scientific">Noviherbaspirillum album</name>
    <dbReference type="NCBI Taxonomy" id="3080276"/>
    <lineage>
        <taxon>Bacteria</taxon>
        <taxon>Pseudomonadati</taxon>
        <taxon>Pseudomonadota</taxon>
        <taxon>Betaproteobacteria</taxon>
        <taxon>Burkholderiales</taxon>
        <taxon>Oxalobacteraceae</taxon>
        <taxon>Noviherbaspirillum</taxon>
    </lineage>
</organism>
<evidence type="ECO:0000313" key="2">
    <source>
        <dbReference type="Proteomes" id="UP001352263"/>
    </source>
</evidence>
<protein>
    <recommendedName>
        <fullName evidence="3">DUF2780 domain-containing protein</fullName>
    </recommendedName>
</protein>
<evidence type="ECO:0008006" key="3">
    <source>
        <dbReference type="Google" id="ProtNLM"/>
    </source>
</evidence>
<reference evidence="1 2" key="1">
    <citation type="submission" date="2023-10" db="EMBL/GenBank/DDBJ databases">
        <title>Noviherbaspirillum sp. CPCC 100848 genome assembly.</title>
        <authorList>
            <person name="Li X.Y."/>
            <person name="Fang X.M."/>
        </authorList>
    </citation>
    <scope>NUCLEOTIDE SEQUENCE [LARGE SCALE GENOMIC DNA]</scope>
    <source>
        <strain evidence="1 2">CPCC 100848</strain>
    </source>
</reference>
<evidence type="ECO:0000313" key="1">
    <source>
        <dbReference type="EMBL" id="MEC4719340.1"/>
    </source>
</evidence>
<accession>A0ABU6J734</accession>
<name>A0ABU6J734_9BURK</name>
<keyword evidence="2" id="KW-1185">Reference proteome</keyword>
<dbReference type="RefSeq" id="WP_326506060.1">
    <property type="nucleotide sequence ID" value="NZ_JAWIIV010000006.1"/>
</dbReference>
<dbReference type="EMBL" id="JAWIIV010000006">
    <property type="protein sequence ID" value="MEC4719340.1"/>
    <property type="molecule type" value="Genomic_DNA"/>
</dbReference>
<proteinExistence type="predicted"/>
<sequence>MALPVLGLAGITRAGLAAAPQASAFVKKNGGEIADLTANFFKKDHNKDNLTGKNGDKGLVNGFKDLMKDLGQGKTDALLNILKNGMGMEDEAFSAFSKLFKQGNFSGIPANELFSAGNFLYNMVS</sequence>
<gene>
    <name evidence="1" type="ORF">RY831_09280</name>
</gene>
<comment type="caution">
    <text evidence="1">The sequence shown here is derived from an EMBL/GenBank/DDBJ whole genome shotgun (WGS) entry which is preliminary data.</text>
</comment>
<dbReference type="Proteomes" id="UP001352263">
    <property type="component" value="Unassembled WGS sequence"/>
</dbReference>